<proteinExistence type="predicted"/>
<dbReference type="Proteomes" id="UP001157733">
    <property type="component" value="Chromosome"/>
</dbReference>
<protein>
    <recommendedName>
        <fullName evidence="1">Lcl C-terminal domain-containing protein</fullName>
    </recommendedName>
</protein>
<feature type="domain" description="Lcl C-terminal" evidence="1">
    <location>
        <begin position="13"/>
        <end position="137"/>
    </location>
</feature>
<organism evidence="2 3">
    <name type="scientific">Nitrospina watsonii</name>
    <dbReference type="NCBI Taxonomy" id="1323948"/>
    <lineage>
        <taxon>Bacteria</taxon>
        <taxon>Pseudomonadati</taxon>
        <taxon>Nitrospinota/Tectimicrobiota group</taxon>
        <taxon>Nitrospinota</taxon>
        <taxon>Nitrospinia</taxon>
        <taxon>Nitrospinales</taxon>
        <taxon>Nitrospinaceae</taxon>
        <taxon>Nitrospina</taxon>
    </lineage>
</organism>
<dbReference type="RefSeq" id="WP_282010700.1">
    <property type="nucleotide sequence ID" value="NZ_OX336137.1"/>
</dbReference>
<evidence type="ECO:0000259" key="1">
    <source>
        <dbReference type="Pfam" id="PF07603"/>
    </source>
</evidence>
<dbReference type="Pfam" id="PF07603">
    <property type="entry name" value="Lcl_C"/>
    <property type="match status" value="1"/>
</dbReference>
<keyword evidence="3" id="KW-1185">Reference proteome</keyword>
<dbReference type="InterPro" id="IPR011460">
    <property type="entry name" value="Lcl_C"/>
</dbReference>
<reference evidence="2 3" key="1">
    <citation type="submission" date="2022-09" db="EMBL/GenBank/DDBJ databases">
        <authorList>
            <person name="Kop L."/>
        </authorList>
    </citation>
    <scope>NUCLEOTIDE SEQUENCE [LARGE SCALE GENOMIC DNA]</scope>
    <source>
        <strain evidence="2 3">347</strain>
    </source>
</reference>
<evidence type="ECO:0000313" key="2">
    <source>
        <dbReference type="EMBL" id="CAI2717781.1"/>
    </source>
</evidence>
<sequence length="148" mass="17363">MTDKPRFLDNGDGTILDTHNDLMWMKDDSWQAMQKWLTWDEALEYCKKMTTHKFAGHKEWRLPEIEECKSLYDPEHTSQDKYEKEIHLNPAFPPGPLPYMWTTEGIGQDGYLVDLRNGETRLLYKSKSGRMAARPVRGKPFSERAKNP</sequence>
<accession>A0ABM9HC66</accession>
<evidence type="ECO:0000313" key="3">
    <source>
        <dbReference type="Proteomes" id="UP001157733"/>
    </source>
</evidence>
<gene>
    <name evidence="2" type="ORF">NSPWAT_0922</name>
</gene>
<dbReference type="EMBL" id="OX336137">
    <property type="protein sequence ID" value="CAI2717781.1"/>
    <property type="molecule type" value="Genomic_DNA"/>
</dbReference>
<name>A0ABM9HC66_9BACT</name>